<sequence>MAKLAQVVPYLDMSAPRGQRLAPEMREEIAEVAPSTLNDGAVKTAKLGEGAVTEPKLAAGAVTSPKIASKGVKAVNIDDAAVGTAQLAAGAVTAAKAGVGVVTAHDSAGNAIKLDAVPMTSTDYTALTTKEPNVLYLLSD</sequence>
<evidence type="ECO:0000313" key="1">
    <source>
        <dbReference type="EMBL" id="SKL36494.1"/>
    </source>
</evidence>
<accession>A0A1U0YCJ3</accession>
<evidence type="ECO:0000313" key="2">
    <source>
        <dbReference type="Proteomes" id="UP000190074"/>
    </source>
</evidence>
<protein>
    <submittedName>
        <fullName evidence="1">Uncharacterized protein</fullName>
    </submittedName>
</protein>
<name>A0A1U0YCJ3_9MYCO</name>
<dbReference type="RefSeq" id="WP_236745752.1">
    <property type="nucleotide sequence ID" value="NZ_FVGW01000001.1"/>
</dbReference>
<organism evidence="1 2">
    <name type="scientific">Mycobacteroides abscessus subsp. massiliense</name>
    <dbReference type="NCBI Taxonomy" id="1962118"/>
    <lineage>
        <taxon>Bacteria</taxon>
        <taxon>Bacillati</taxon>
        <taxon>Actinomycetota</taxon>
        <taxon>Actinomycetes</taxon>
        <taxon>Mycobacteriales</taxon>
        <taxon>Mycobacteriaceae</taxon>
        <taxon>Mycobacteroides</taxon>
        <taxon>Mycobacteroides abscessus</taxon>
    </lineage>
</organism>
<gene>
    <name evidence="1" type="ORF">SAMEA2259716_00257</name>
</gene>
<dbReference type="Proteomes" id="UP000190074">
    <property type="component" value="Unassembled WGS sequence"/>
</dbReference>
<dbReference type="AlphaFoldDB" id="A0A1U0YCJ3"/>
<reference evidence="1 2" key="1">
    <citation type="submission" date="2016-11" db="EMBL/GenBank/DDBJ databases">
        <authorList>
            <consortium name="Pathogen Informatics"/>
        </authorList>
    </citation>
    <scope>NUCLEOTIDE SEQUENCE [LARGE SCALE GENOMIC DNA]</scope>
    <source>
        <strain evidence="1 2">911</strain>
    </source>
</reference>
<dbReference type="EMBL" id="FVGW01000001">
    <property type="protein sequence ID" value="SKL36494.1"/>
    <property type="molecule type" value="Genomic_DNA"/>
</dbReference>
<proteinExistence type="predicted"/>